<evidence type="ECO:0000259" key="6">
    <source>
        <dbReference type="SMART" id="SM00478"/>
    </source>
</evidence>
<evidence type="ECO:0000256" key="2">
    <source>
        <dbReference type="ARBA" id="ARBA00010817"/>
    </source>
</evidence>
<evidence type="ECO:0000313" key="8">
    <source>
        <dbReference type="Proteomes" id="UP001144471"/>
    </source>
</evidence>
<evidence type="ECO:0000256" key="3">
    <source>
        <dbReference type="ARBA" id="ARBA00012000"/>
    </source>
</evidence>
<evidence type="ECO:0000256" key="5">
    <source>
        <dbReference type="ARBA" id="ARBA00023204"/>
    </source>
</evidence>
<protein>
    <recommendedName>
        <fullName evidence="3">DNA-3-methyladenine glycosylase II</fullName>
        <ecNumber evidence="3">3.2.2.21</ecNumber>
    </recommendedName>
</protein>
<dbReference type="GO" id="GO:0032993">
    <property type="term" value="C:protein-DNA complex"/>
    <property type="evidence" value="ECO:0007669"/>
    <property type="project" value="TreeGrafter"/>
</dbReference>
<gene>
    <name evidence="7" type="ORF">PM10SUCC1_01730</name>
</gene>
<dbReference type="SUPFAM" id="SSF48150">
    <property type="entry name" value="DNA-glycosylase"/>
    <property type="match status" value="1"/>
</dbReference>
<organism evidence="7 8">
    <name type="scientific">Propionigenium maris DSM 9537</name>
    <dbReference type="NCBI Taxonomy" id="1123000"/>
    <lineage>
        <taxon>Bacteria</taxon>
        <taxon>Fusobacteriati</taxon>
        <taxon>Fusobacteriota</taxon>
        <taxon>Fusobacteriia</taxon>
        <taxon>Fusobacteriales</taxon>
        <taxon>Fusobacteriaceae</taxon>
        <taxon>Propionigenium</taxon>
    </lineage>
</organism>
<dbReference type="GO" id="GO:0032131">
    <property type="term" value="F:alkylated DNA binding"/>
    <property type="evidence" value="ECO:0007669"/>
    <property type="project" value="TreeGrafter"/>
</dbReference>
<dbReference type="FunFam" id="1.10.340.30:FF:000004">
    <property type="entry name" value="DNA-3-methyladenine glycosylase II"/>
    <property type="match status" value="1"/>
</dbReference>
<dbReference type="GO" id="GO:0008725">
    <property type="term" value="F:DNA-3-methyladenine glycosylase activity"/>
    <property type="evidence" value="ECO:0007669"/>
    <property type="project" value="TreeGrafter"/>
</dbReference>
<dbReference type="EC" id="3.2.2.21" evidence="3"/>
<evidence type="ECO:0000256" key="1">
    <source>
        <dbReference type="ARBA" id="ARBA00000086"/>
    </source>
</evidence>
<comment type="similarity">
    <text evidence="2">Belongs to the alkylbase DNA glycosidase AlkA family.</text>
</comment>
<sequence>MRGEIGMKELFKLSEEAIEHLKRCERMAAVVEHLGEIEEREIVTDPFMGMVYNIIYQQVSFAAGNAIWRRWMERYRCATPESIVDAQEEEMRECGLSKSKVSYIKNLARAVLEDPRLMERDKLYQMSDEEISAVYTRIKGIGPWSVKMFLIFTMGREDIRSYGDLALRRGVEWLFGERDITEKRYLELTEGYSPYNTAATFYFWELTLKKVLKETRDYTQWREGLQLKGEEGC</sequence>
<keyword evidence="7" id="KW-0326">Glycosidase</keyword>
<dbReference type="Gene3D" id="1.10.340.30">
    <property type="entry name" value="Hypothetical protein, domain 2"/>
    <property type="match status" value="1"/>
</dbReference>
<feature type="domain" description="HhH-GPD" evidence="6">
    <location>
        <begin position="55"/>
        <end position="207"/>
    </location>
</feature>
<keyword evidence="5" id="KW-0234">DNA repair</keyword>
<dbReference type="GO" id="GO:0006307">
    <property type="term" value="P:DNA alkylation repair"/>
    <property type="evidence" value="ECO:0007669"/>
    <property type="project" value="TreeGrafter"/>
</dbReference>
<dbReference type="GO" id="GO:0006285">
    <property type="term" value="P:base-excision repair, AP site formation"/>
    <property type="evidence" value="ECO:0007669"/>
    <property type="project" value="TreeGrafter"/>
</dbReference>
<dbReference type="GO" id="GO:0043916">
    <property type="term" value="F:DNA-7-methylguanine glycosylase activity"/>
    <property type="evidence" value="ECO:0007669"/>
    <property type="project" value="TreeGrafter"/>
</dbReference>
<comment type="caution">
    <text evidence="7">The sequence shown here is derived from an EMBL/GenBank/DDBJ whole genome shotgun (WGS) entry which is preliminary data.</text>
</comment>
<dbReference type="PANTHER" id="PTHR43003">
    <property type="entry name" value="DNA-3-METHYLADENINE GLYCOSYLASE"/>
    <property type="match status" value="1"/>
</dbReference>
<dbReference type="InterPro" id="IPR011257">
    <property type="entry name" value="DNA_glycosylase"/>
</dbReference>
<dbReference type="Proteomes" id="UP001144471">
    <property type="component" value="Unassembled WGS sequence"/>
</dbReference>
<name>A0A9W6GIB6_9FUSO</name>
<evidence type="ECO:0000256" key="4">
    <source>
        <dbReference type="ARBA" id="ARBA00022763"/>
    </source>
</evidence>
<keyword evidence="8" id="KW-1185">Reference proteome</keyword>
<comment type="catalytic activity">
    <reaction evidence="1">
        <text>Hydrolysis of alkylated DNA, releasing 3-methyladenine, 3-methylguanine, 7-methylguanine and 7-methyladenine.</text>
        <dbReference type="EC" id="3.2.2.21"/>
    </reaction>
</comment>
<evidence type="ECO:0000313" key="7">
    <source>
        <dbReference type="EMBL" id="GLI54658.1"/>
    </source>
</evidence>
<keyword evidence="7" id="KW-0378">Hydrolase</keyword>
<dbReference type="SMART" id="SM00478">
    <property type="entry name" value="ENDO3c"/>
    <property type="match status" value="1"/>
</dbReference>
<dbReference type="EMBL" id="BSDY01000001">
    <property type="protein sequence ID" value="GLI54658.1"/>
    <property type="molecule type" value="Genomic_DNA"/>
</dbReference>
<dbReference type="Gene3D" id="1.10.1670.40">
    <property type="match status" value="1"/>
</dbReference>
<accession>A0A9W6GIB6</accession>
<dbReference type="PANTHER" id="PTHR43003:SF5">
    <property type="entry name" value="DNA-3-METHYLADENINE GLYCOSYLASE"/>
    <property type="match status" value="1"/>
</dbReference>
<proteinExistence type="inferred from homology"/>
<dbReference type="InterPro" id="IPR051912">
    <property type="entry name" value="Alkylbase_DNA_Glycosylase/TA"/>
</dbReference>
<dbReference type="GO" id="GO:0005737">
    <property type="term" value="C:cytoplasm"/>
    <property type="evidence" value="ECO:0007669"/>
    <property type="project" value="TreeGrafter"/>
</dbReference>
<dbReference type="AlphaFoldDB" id="A0A9W6GIB6"/>
<reference evidence="7" key="1">
    <citation type="submission" date="2022-12" db="EMBL/GenBank/DDBJ databases">
        <title>Reference genome sequencing for broad-spectrum identification of bacterial and archaeal isolates by mass spectrometry.</title>
        <authorList>
            <person name="Sekiguchi Y."/>
            <person name="Tourlousse D.M."/>
        </authorList>
    </citation>
    <scope>NUCLEOTIDE SEQUENCE</scope>
    <source>
        <strain evidence="7">10succ1</strain>
    </source>
</reference>
<dbReference type="InterPro" id="IPR003265">
    <property type="entry name" value="HhH-GPD_domain"/>
</dbReference>
<dbReference type="CDD" id="cd00056">
    <property type="entry name" value="ENDO3c"/>
    <property type="match status" value="1"/>
</dbReference>
<keyword evidence="4" id="KW-0227">DNA damage</keyword>
<dbReference type="Pfam" id="PF00730">
    <property type="entry name" value="HhH-GPD"/>
    <property type="match status" value="1"/>
</dbReference>